<proteinExistence type="predicted"/>
<reference evidence="2" key="1">
    <citation type="journal article" date="2019" name="Science">
        <title>Mutation of a bHLH transcription factor allowed almond domestication.</title>
        <authorList>
            <person name="Sanchez-Perez R."/>
            <person name="Pavan S."/>
            <person name="Mazzeo R."/>
            <person name="Moldovan C."/>
            <person name="Aiese Cigliano R."/>
            <person name="Del Cueto J."/>
            <person name="Ricciardi F."/>
            <person name="Lotti C."/>
            <person name="Ricciardi L."/>
            <person name="Dicenta F."/>
            <person name="Lopez-Marques R.L."/>
            <person name="Lindberg Moller B."/>
        </authorList>
    </citation>
    <scope>NUCLEOTIDE SEQUENCE</scope>
</reference>
<dbReference type="EMBL" id="AP019297">
    <property type="protein sequence ID" value="BBG94479.1"/>
    <property type="molecule type" value="Genomic_DNA"/>
</dbReference>
<evidence type="ECO:0000313" key="2">
    <source>
        <dbReference type="EMBL" id="BBG94479.1"/>
    </source>
</evidence>
<organism evidence="2">
    <name type="scientific">Prunus dulcis</name>
    <name type="common">Almond</name>
    <name type="synonym">Amygdalus dulcis</name>
    <dbReference type="NCBI Taxonomy" id="3755"/>
    <lineage>
        <taxon>Eukaryota</taxon>
        <taxon>Viridiplantae</taxon>
        <taxon>Streptophyta</taxon>
        <taxon>Embryophyta</taxon>
        <taxon>Tracheophyta</taxon>
        <taxon>Spermatophyta</taxon>
        <taxon>Magnoliopsida</taxon>
        <taxon>eudicotyledons</taxon>
        <taxon>Gunneridae</taxon>
        <taxon>Pentapetalae</taxon>
        <taxon>rosids</taxon>
        <taxon>fabids</taxon>
        <taxon>Rosales</taxon>
        <taxon>Rosaceae</taxon>
        <taxon>Amygdaloideae</taxon>
        <taxon>Amygdaleae</taxon>
        <taxon>Prunus</taxon>
    </lineage>
</organism>
<gene>
    <name evidence="2" type="ORF">Prudu_002775</name>
</gene>
<name>A0A4Y1QRM7_PRUDU</name>
<sequence>MVHEDKVGGKIGQDGGNSSTHLKNRKLNAYKGCTDIDLDFRFIRASPPQQACQGNRSPQVKFGTPAQTIQLGQALGPTSPGKPMGKSCPGCCLRAADVSVTSALTTSPHSPTVISHVASPGAFDQKILSNPTAVQFLA</sequence>
<evidence type="ECO:0000256" key="1">
    <source>
        <dbReference type="SAM" id="MobiDB-lite"/>
    </source>
</evidence>
<protein>
    <submittedName>
        <fullName evidence="2">Protein phosphatase 2C family protein</fullName>
    </submittedName>
</protein>
<accession>A0A4Y1QRM7</accession>
<feature type="region of interest" description="Disordered" evidence="1">
    <location>
        <begin position="1"/>
        <end position="22"/>
    </location>
</feature>
<dbReference type="AlphaFoldDB" id="A0A4Y1QRM7"/>